<keyword evidence="2" id="KW-0813">Transport</keyword>
<reference evidence="7" key="1">
    <citation type="submission" date="2016-06" db="EMBL/GenBank/DDBJ databases">
        <authorList>
            <person name="Varghese N."/>
        </authorList>
    </citation>
    <scope>NUCLEOTIDE SEQUENCE [LARGE SCALE GENOMIC DNA]</scope>
    <source>
        <strain evidence="7">DSM 46123</strain>
    </source>
</reference>
<evidence type="ECO:0000256" key="1">
    <source>
        <dbReference type="ARBA" id="ARBA00005417"/>
    </source>
</evidence>
<dbReference type="EMBL" id="FMHU01000001">
    <property type="protein sequence ID" value="SCL13615.1"/>
    <property type="molecule type" value="Genomic_DNA"/>
</dbReference>
<protein>
    <submittedName>
        <fullName evidence="6">ABC-2 type transport system ATP-binding protein</fullName>
    </submittedName>
</protein>
<keyword evidence="4 6" id="KW-0067">ATP-binding</keyword>
<evidence type="ECO:0000313" key="7">
    <source>
        <dbReference type="Proteomes" id="UP000198906"/>
    </source>
</evidence>
<proteinExistence type="inferred from homology"/>
<dbReference type="PANTHER" id="PTHR43335:SF2">
    <property type="entry name" value="ABC TRANSPORTER, ATP-BINDING PROTEIN"/>
    <property type="match status" value="1"/>
</dbReference>
<dbReference type="STRING" id="47866.GA0074694_0411"/>
<evidence type="ECO:0000256" key="2">
    <source>
        <dbReference type="ARBA" id="ARBA00022448"/>
    </source>
</evidence>
<dbReference type="CDD" id="cd03230">
    <property type="entry name" value="ABC_DR_subfamily_A"/>
    <property type="match status" value="1"/>
</dbReference>
<dbReference type="Gene3D" id="3.40.50.300">
    <property type="entry name" value="P-loop containing nucleotide triphosphate hydrolases"/>
    <property type="match status" value="1"/>
</dbReference>
<evidence type="ECO:0000259" key="5">
    <source>
        <dbReference type="PROSITE" id="PS50893"/>
    </source>
</evidence>
<comment type="similarity">
    <text evidence="1">Belongs to the ABC transporter superfamily.</text>
</comment>
<dbReference type="SMART" id="SM00382">
    <property type="entry name" value="AAA"/>
    <property type="match status" value="1"/>
</dbReference>
<evidence type="ECO:0000256" key="3">
    <source>
        <dbReference type="ARBA" id="ARBA00022741"/>
    </source>
</evidence>
<dbReference type="Proteomes" id="UP000198906">
    <property type="component" value="Unassembled WGS sequence"/>
</dbReference>
<feature type="domain" description="ABC transporter" evidence="5">
    <location>
        <begin position="117"/>
        <end position="348"/>
    </location>
</feature>
<keyword evidence="3" id="KW-0547">Nucleotide-binding</keyword>
<dbReference type="SUPFAM" id="SSF52540">
    <property type="entry name" value="P-loop containing nucleoside triphosphate hydrolases"/>
    <property type="match status" value="1"/>
</dbReference>
<accession>A0A1C6R9E0</accession>
<organism evidence="6 7">
    <name type="scientific">Micromonospora inyonensis</name>
    <dbReference type="NCBI Taxonomy" id="47866"/>
    <lineage>
        <taxon>Bacteria</taxon>
        <taxon>Bacillati</taxon>
        <taxon>Actinomycetota</taxon>
        <taxon>Actinomycetes</taxon>
        <taxon>Micromonosporales</taxon>
        <taxon>Micromonosporaceae</taxon>
        <taxon>Micromonospora</taxon>
    </lineage>
</organism>
<dbReference type="InterPro" id="IPR003439">
    <property type="entry name" value="ABC_transporter-like_ATP-bd"/>
</dbReference>
<gene>
    <name evidence="6" type="ORF">GA0074694_0411</name>
</gene>
<name>A0A1C6R9E0_9ACTN</name>
<keyword evidence="7" id="KW-1185">Reference proteome</keyword>
<dbReference type="GO" id="GO:0005524">
    <property type="term" value="F:ATP binding"/>
    <property type="evidence" value="ECO:0007669"/>
    <property type="project" value="UniProtKB-KW"/>
</dbReference>
<dbReference type="AlphaFoldDB" id="A0A1C6R9E0"/>
<dbReference type="GO" id="GO:0016887">
    <property type="term" value="F:ATP hydrolysis activity"/>
    <property type="evidence" value="ECO:0007669"/>
    <property type="project" value="InterPro"/>
</dbReference>
<dbReference type="InterPro" id="IPR027417">
    <property type="entry name" value="P-loop_NTPase"/>
</dbReference>
<dbReference type="PROSITE" id="PS50893">
    <property type="entry name" value="ABC_TRANSPORTER_2"/>
    <property type="match status" value="1"/>
</dbReference>
<evidence type="ECO:0000256" key="4">
    <source>
        <dbReference type="ARBA" id="ARBA00022840"/>
    </source>
</evidence>
<dbReference type="PANTHER" id="PTHR43335">
    <property type="entry name" value="ABC TRANSPORTER, ATP-BINDING PROTEIN"/>
    <property type="match status" value="1"/>
</dbReference>
<dbReference type="InterPro" id="IPR003593">
    <property type="entry name" value="AAA+_ATPase"/>
</dbReference>
<evidence type="ECO:0000313" key="6">
    <source>
        <dbReference type="EMBL" id="SCL13615.1"/>
    </source>
</evidence>
<dbReference type="Pfam" id="PF00005">
    <property type="entry name" value="ABC_tran"/>
    <property type="match status" value="1"/>
</dbReference>
<sequence length="417" mass="43958">MPAPGVPDGTGVVVGTVARFSRTSVSVTSFHGWNQNRPSVAPAARTVTATQAAGVRHRRRNMGGILPEPPLCPPPAPAGASGGTTGRPLVDDAAEIRGAPGVPEVRRLPRLGDVTLLATESLTKTYGGRVTALADLTVAVEPGIVGLVGANGAGKSTLIKILLGLLAPTSGRVRVLGLDPTTDPAGVRARVGYMPEHDCLPPDLSAAEFVTHLGRISGLPRTVARERASEALRHVGLYEERYRPVGGYSTGMKQRVKLAQALVHDPDLLLLDEPTNGLDPAGRDAMLNLVHRIGTEFGISVVVCSHLLGEVERICDTLVAIDGGRLLRADRISAMTSATDILAVEVSEGTEQLATRLAALDLPVGRDGRMLLVPLADEGTYDLILGAVAELDLPLHRLDQRRHRVAELFAPRESINA</sequence>